<sequence>MTSKVTRGRLVLISLVCLFALPALIAKLILSQGWYQSGVTNRGKLIEPYTTLQQLGQTAPQTLHGWQLAYVVPNHCEQQCQQQLHLLKQSHIALGKYQERVVPVLWTLESSDSVDTSMERMVINASVAEKVEQGQVVIVDPLGQLVMSYTPRQNEDLVKLSKDMLADLRKLLKLSRVG</sequence>
<evidence type="ECO:0000313" key="2">
    <source>
        <dbReference type="Proteomes" id="UP000092741"/>
    </source>
</evidence>
<reference evidence="1 2" key="1">
    <citation type="submission" date="2016-07" db="EMBL/GenBank/DDBJ databases">
        <title>Developing Vibrio natriegens as a novel, fast-growing host for biotechnology.</title>
        <authorList>
            <person name="Weinstock M.T."/>
            <person name="Hesek E.D."/>
            <person name="Wilson C.M."/>
            <person name="Gibson D.G."/>
        </authorList>
    </citation>
    <scope>NUCLEOTIDE SEQUENCE [LARGE SCALE GENOMIC DNA]</scope>
    <source>
        <strain evidence="1 2">ATCC 14048</strain>
    </source>
</reference>
<dbReference type="GeneID" id="70915644"/>
<gene>
    <name evidence="1" type="ORF">BA890_18105</name>
</gene>
<dbReference type="Proteomes" id="UP000092741">
    <property type="component" value="Chromosome 2"/>
</dbReference>
<keyword evidence="2" id="KW-1185">Reference proteome</keyword>
<dbReference type="EMBL" id="CP016346">
    <property type="protein sequence ID" value="ANQ14657.1"/>
    <property type="molecule type" value="Genomic_DNA"/>
</dbReference>
<dbReference type="KEGG" id="vna:PN96_22610"/>
<protein>
    <submittedName>
        <fullName evidence="1">Cytochrome oxidase biogenesis cluster protein</fullName>
    </submittedName>
</protein>
<proteinExistence type="predicted"/>
<organism evidence="1 2">
    <name type="scientific">Vibrio natriegens NBRC 15636 = ATCC 14048 = DSM 759</name>
    <dbReference type="NCBI Taxonomy" id="1219067"/>
    <lineage>
        <taxon>Bacteria</taxon>
        <taxon>Pseudomonadati</taxon>
        <taxon>Pseudomonadota</taxon>
        <taxon>Gammaproteobacteria</taxon>
        <taxon>Vibrionales</taxon>
        <taxon>Vibrionaceae</taxon>
        <taxon>Vibrio</taxon>
    </lineage>
</organism>
<name>A0AAN0Y6R6_VIBNA</name>
<dbReference type="AlphaFoldDB" id="A0AAN0Y6R6"/>
<dbReference type="RefSeq" id="WP_020335298.1">
    <property type="nucleotide sequence ID" value="NZ_ATFJ01000036.1"/>
</dbReference>
<accession>A0AAN0Y6R6</accession>
<evidence type="ECO:0000313" key="1">
    <source>
        <dbReference type="EMBL" id="ANQ14657.1"/>
    </source>
</evidence>